<proteinExistence type="predicted"/>
<dbReference type="AlphaFoldDB" id="A0A0C2CPV3"/>
<evidence type="ECO:0000313" key="1">
    <source>
        <dbReference type="EMBL" id="KIG11735.1"/>
    </source>
</evidence>
<organism evidence="1 2">
    <name type="scientific">Enhygromyxa salina</name>
    <dbReference type="NCBI Taxonomy" id="215803"/>
    <lineage>
        <taxon>Bacteria</taxon>
        <taxon>Pseudomonadati</taxon>
        <taxon>Myxococcota</taxon>
        <taxon>Polyangia</taxon>
        <taxon>Nannocystales</taxon>
        <taxon>Nannocystaceae</taxon>
        <taxon>Enhygromyxa</taxon>
    </lineage>
</organism>
<dbReference type="EMBL" id="JMCC02000188">
    <property type="protein sequence ID" value="KIG11735.1"/>
    <property type="molecule type" value="Genomic_DNA"/>
</dbReference>
<name>A0A0C2CPV3_9BACT</name>
<evidence type="ECO:0000313" key="2">
    <source>
        <dbReference type="Proteomes" id="UP000031599"/>
    </source>
</evidence>
<protein>
    <submittedName>
        <fullName evidence="1">Uncharacterized protein</fullName>
    </submittedName>
</protein>
<dbReference type="Proteomes" id="UP000031599">
    <property type="component" value="Unassembled WGS sequence"/>
</dbReference>
<comment type="caution">
    <text evidence="1">The sequence shown here is derived from an EMBL/GenBank/DDBJ whole genome shotgun (WGS) entry which is preliminary data.</text>
</comment>
<reference evidence="1 2" key="1">
    <citation type="submission" date="2014-12" db="EMBL/GenBank/DDBJ databases">
        <title>Genome assembly of Enhygromyxa salina DSM 15201.</title>
        <authorList>
            <person name="Sharma G."/>
            <person name="Subramanian S."/>
        </authorList>
    </citation>
    <scope>NUCLEOTIDE SEQUENCE [LARGE SCALE GENOMIC DNA]</scope>
    <source>
        <strain evidence="1 2">DSM 15201</strain>
    </source>
</reference>
<sequence>MGAAGEGHPTFASSSVCDAPLATACWIKRAVIDAAIVPAGISPK</sequence>
<accession>A0A0C2CPV3</accession>
<gene>
    <name evidence="1" type="ORF">DB30_02579</name>
</gene>